<feature type="compositionally biased region" description="Polar residues" evidence="1">
    <location>
        <begin position="252"/>
        <end position="281"/>
    </location>
</feature>
<dbReference type="PANTHER" id="PTHR10217:SF548">
    <property type="entry name" value="GH12235P"/>
    <property type="match status" value="1"/>
</dbReference>
<dbReference type="OrthoDB" id="432483at2759"/>
<dbReference type="EMBL" id="KB632225">
    <property type="protein sequence ID" value="ERL90261.1"/>
    <property type="molecule type" value="Genomic_DNA"/>
</dbReference>
<accession>U4UI23</accession>
<dbReference type="Proteomes" id="UP000030742">
    <property type="component" value="Unassembled WGS sequence"/>
</dbReference>
<dbReference type="CDD" id="cd00130">
    <property type="entry name" value="PAS"/>
    <property type="match status" value="1"/>
</dbReference>
<dbReference type="PROSITE" id="PS50112">
    <property type="entry name" value="PAS"/>
    <property type="match status" value="1"/>
</dbReference>
<dbReference type="InterPro" id="IPR035965">
    <property type="entry name" value="PAS-like_dom_sf"/>
</dbReference>
<evidence type="ECO:0000256" key="1">
    <source>
        <dbReference type="SAM" id="MobiDB-lite"/>
    </source>
</evidence>
<dbReference type="GO" id="GO:0042391">
    <property type="term" value="P:regulation of membrane potential"/>
    <property type="evidence" value="ECO:0007669"/>
    <property type="project" value="TreeGrafter"/>
</dbReference>
<gene>
    <name evidence="3" type="ORF">D910_07613</name>
</gene>
<evidence type="ECO:0000259" key="2">
    <source>
        <dbReference type="PROSITE" id="PS50112"/>
    </source>
</evidence>
<evidence type="ECO:0000313" key="4">
    <source>
        <dbReference type="Proteomes" id="UP000030742"/>
    </source>
</evidence>
<dbReference type="Pfam" id="PF13426">
    <property type="entry name" value="PAS_9"/>
    <property type="match status" value="1"/>
</dbReference>
<reference evidence="3 4" key="1">
    <citation type="journal article" date="2013" name="Genome Biol.">
        <title>Draft genome of the mountain pine beetle, Dendroctonus ponderosae Hopkins, a major forest pest.</title>
        <authorList>
            <person name="Keeling C.I."/>
            <person name="Yuen M.M."/>
            <person name="Liao N.Y."/>
            <person name="Docking T.R."/>
            <person name="Chan S.K."/>
            <person name="Taylor G.A."/>
            <person name="Palmquist D.L."/>
            <person name="Jackman S.D."/>
            <person name="Nguyen A."/>
            <person name="Li M."/>
            <person name="Henderson H."/>
            <person name="Janes J.K."/>
            <person name="Zhao Y."/>
            <person name="Pandoh P."/>
            <person name="Moore R."/>
            <person name="Sperling F.A."/>
            <person name="Huber D.P."/>
            <person name="Birol I."/>
            <person name="Jones S.J."/>
            <person name="Bohlmann J."/>
        </authorList>
    </citation>
    <scope>NUCLEOTIDE SEQUENCE</scope>
</reference>
<name>U4UI23_DENPD</name>
<protein>
    <recommendedName>
        <fullName evidence="2">PAS domain-containing protein</fullName>
    </recommendedName>
</protein>
<proteinExistence type="predicted"/>
<feature type="region of interest" description="Disordered" evidence="1">
    <location>
        <begin position="252"/>
        <end position="283"/>
    </location>
</feature>
<dbReference type="InterPro" id="IPR000014">
    <property type="entry name" value="PAS"/>
</dbReference>
<dbReference type="PANTHER" id="PTHR10217">
    <property type="entry name" value="VOLTAGE AND LIGAND GATED POTASSIUM CHANNEL"/>
    <property type="match status" value="1"/>
</dbReference>
<organism evidence="3 4">
    <name type="scientific">Dendroctonus ponderosae</name>
    <name type="common">Mountain pine beetle</name>
    <dbReference type="NCBI Taxonomy" id="77166"/>
    <lineage>
        <taxon>Eukaryota</taxon>
        <taxon>Metazoa</taxon>
        <taxon>Ecdysozoa</taxon>
        <taxon>Arthropoda</taxon>
        <taxon>Hexapoda</taxon>
        <taxon>Insecta</taxon>
        <taxon>Pterygota</taxon>
        <taxon>Neoptera</taxon>
        <taxon>Endopterygota</taxon>
        <taxon>Coleoptera</taxon>
        <taxon>Polyphaga</taxon>
        <taxon>Cucujiformia</taxon>
        <taxon>Curculionidae</taxon>
        <taxon>Scolytinae</taxon>
        <taxon>Dendroctonus</taxon>
    </lineage>
</organism>
<dbReference type="SUPFAM" id="SSF55785">
    <property type="entry name" value="PYP-like sensor domain (PAS domain)"/>
    <property type="match status" value="1"/>
</dbReference>
<dbReference type="STRING" id="77166.U4UI23"/>
<dbReference type="AlphaFoldDB" id="U4UI23"/>
<feature type="domain" description="PAS" evidence="2">
    <location>
        <begin position="31"/>
        <end position="83"/>
    </location>
</feature>
<dbReference type="InterPro" id="IPR050818">
    <property type="entry name" value="KCNH_animal-type"/>
</dbReference>
<dbReference type="GO" id="GO:0005242">
    <property type="term" value="F:inward rectifier potassium channel activity"/>
    <property type="evidence" value="ECO:0007669"/>
    <property type="project" value="TreeGrafter"/>
</dbReference>
<dbReference type="GO" id="GO:0005886">
    <property type="term" value="C:plasma membrane"/>
    <property type="evidence" value="ECO:0007669"/>
    <property type="project" value="TreeGrafter"/>
</dbReference>
<evidence type="ECO:0000313" key="3">
    <source>
        <dbReference type="EMBL" id="ERL90261.1"/>
    </source>
</evidence>
<dbReference type="Gene3D" id="3.30.450.20">
    <property type="entry name" value="PAS domain"/>
    <property type="match status" value="1"/>
</dbReference>
<sequence length="307" mass="34025">MSKLFSENETHFPIDRSFLVANYSKPGQCNIIYCSDGFCRLAGYSRAEVMQKSASCSFLCGPLTSQQAVSGLREALQKGVEKHAEVLYYRKDGSKFLCSEVIAPIRSEVDDISLIIINFEDLTTAPAPSLESSPVRKNRLIDRARASFRQSLRLGRGRALRLGGYLTPPSDVTAAEEEEDTLEQCPLTSNSPTPILSEQTHLHYANQNAVASHRVTHATSLDAIARRHCFRTGYPAQTISSKPILNKQFPNVSSESDLQRYRTAQQSNDRKSPSLSNPTDSLKQKVCPQVGRILGCRRFGACESHLV</sequence>
<dbReference type="NCBIfam" id="TIGR00229">
    <property type="entry name" value="sensory_box"/>
    <property type="match status" value="1"/>
</dbReference>